<dbReference type="InterPro" id="IPR004839">
    <property type="entry name" value="Aminotransferase_I/II_large"/>
</dbReference>
<dbReference type="InterPro" id="IPR015422">
    <property type="entry name" value="PyrdxlP-dep_Trfase_small"/>
</dbReference>
<evidence type="ECO:0000259" key="5">
    <source>
        <dbReference type="Pfam" id="PF00155"/>
    </source>
</evidence>
<keyword evidence="3 6" id="KW-0808">Transferase</keyword>
<dbReference type="InterPro" id="IPR015424">
    <property type="entry name" value="PyrdxlP-dep_Trfase"/>
</dbReference>
<dbReference type="AlphaFoldDB" id="A0A1Y6BHI9"/>
<feature type="region of interest" description="Disordered" evidence="4">
    <location>
        <begin position="1"/>
        <end position="22"/>
    </location>
</feature>
<dbReference type="Gene3D" id="3.40.640.10">
    <property type="entry name" value="Type I PLP-dependent aspartate aminotransferase-like (Major domain)"/>
    <property type="match status" value="1"/>
</dbReference>
<dbReference type="CDD" id="cd00609">
    <property type="entry name" value="AAT_like"/>
    <property type="match status" value="1"/>
</dbReference>
<evidence type="ECO:0000256" key="4">
    <source>
        <dbReference type="SAM" id="MobiDB-lite"/>
    </source>
</evidence>
<dbReference type="InterPro" id="IPR050881">
    <property type="entry name" value="LL-DAP_aminotransferase"/>
</dbReference>
<protein>
    <submittedName>
        <fullName evidence="6">Aspartate/methionine/tyrosine aminotransferase</fullName>
    </submittedName>
</protein>
<feature type="domain" description="Aminotransferase class I/classII large" evidence="5">
    <location>
        <begin position="51"/>
        <end position="400"/>
    </location>
</feature>
<dbReference type="Pfam" id="PF00155">
    <property type="entry name" value="Aminotran_1_2"/>
    <property type="match status" value="1"/>
</dbReference>
<sequence>MRQVTGTAAPTLLRNEPRRRDPRTFQPFLKLGRLLAGIAPGRSPLPDGTPINLAVGDPQQPAPALLSETIAAYPNGWSSYPPFRGTPEYQQAAVDWLARRYGLPEGFIEGERHVLPIPGSREGLFFAGLSALSLGAAEGRDRVLLPAPGYHVYAGAAAAAGAEPVFVPATRETGFLPDFAALDPAILDRTAIAFVCAPSNPEGAAADLPRWRALLALARRHGFLLAADECYAEIYFGEPPAGALQAALETGSLDNLLVFHSLSKRSNAAGLRCGFLAGDPGLVDAVEAFCRFGGASVALPVLQAGAALWNDDGHAAVNRAFYANLFERAEATIGGRFGWSKPDGGFFLWLQVGDDEAAAVRLWREAGIRTLPGSYMVADTTLQPNPAAGFLRVAMVFDETVTVPALERLVEVLDG</sequence>
<dbReference type="SUPFAM" id="SSF53383">
    <property type="entry name" value="PLP-dependent transferases"/>
    <property type="match status" value="1"/>
</dbReference>
<dbReference type="EMBL" id="FWZX01000004">
    <property type="protein sequence ID" value="SMF09459.1"/>
    <property type="molecule type" value="Genomic_DNA"/>
</dbReference>
<dbReference type="PANTHER" id="PTHR42832:SF3">
    <property type="entry name" value="L-GLUTAMINE--4-(METHYLSULFANYL)-2-OXOBUTANOATE AMINOTRANSFERASE"/>
    <property type="match status" value="1"/>
</dbReference>
<evidence type="ECO:0000256" key="2">
    <source>
        <dbReference type="ARBA" id="ARBA00022576"/>
    </source>
</evidence>
<dbReference type="PANTHER" id="PTHR42832">
    <property type="entry name" value="AMINO ACID AMINOTRANSFERASE"/>
    <property type="match status" value="1"/>
</dbReference>
<comment type="cofactor">
    <cofactor evidence="1">
        <name>pyridoxal 5'-phosphate</name>
        <dbReference type="ChEBI" id="CHEBI:597326"/>
    </cofactor>
</comment>
<organism evidence="6 7">
    <name type="scientific">Tistlia consotensis USBA 355</name>
    <dbReference type="NCBI Taxonomy" id="560819"/>
    <lineage>
        <taxon>Bacteria</taxon>
        <taxon>Pseudomonadati</taxon>
        <taxon>Pseudomonadota</taxon>
        <taxon>Alphaproteobacteria</taxon>
        <taxon>Rhodospirillales</taxon>
        <taxon>Rhodovibrionaceae</taxon>
        <taxon>Tistlia</taxon>
    </lineage>
</organism>
<dbReference type="Proteomes" id="UP000192917">
    <property type="component" value="Unassembled WGS sequence"/>
</dbReference>
<accession>A0A1Y6BHI9</accession>
<evidence type="ECO:0000313" key="7">
    <source>
        <dbReference type="Proteomes" id="UP000192917"/>
    </source>
</evidence>
<dbReference type="GO" id="GO:0008483">
    <property type="term" value="F:transaminase activity"/>
    <property type="evidence" value="ECO:0007669"/>
    <property type="project" value="UniProtKB-KW"/>
</dbReference>
<dbReference type="GO" id="GO:0030170">
    <property type="term" value="F:pyridoxal phosphate binding"/>
    <property type="evidence" value="ECO:0007669"/>
    <property type="project" value="InterPro"/>
</dbReference>
<reference evidence="6 7" key="1">
    <citation type="submission" date="2017-04" db="EMBL/GenBank/DDBJ databases">
        <authorList>
            <person name="Afonso C.L."/>
            <person name="Miller P.J."/>
            <person name="Scott M.A."/>
            <person name="Spackman E."/>
            <person name="Goraichik I."/>
            <person name="Dimitrov K.M."/>
            <person name="Suarez D.L."/>
            <person name="Swayne D.E."/>
        </authorList>
    </citation>
    <scope>NUCLEOTIDE SEQUENCE [LARGE SCALE GENOMIC DNA]</scope>
    <source>
        <strain evidence="6 7">USBA 355</strain>
    </source>
</reference>
<proteinExistence type="predicted"/>
<gene>
    <name evidence="6" type="ORF">SAMN05428998_104239</name>
</gene>
<dbReference type="InterPro" id="IPR015421">
    <property type="entry name" value="PyrdxlP-dep_Trfase_major"/>
</dbReference>
<keyword evidence="2 6" id="KW-0032">Aminotransferase</keyword>
<evidence type="ECO:0000313" key="6">
    <source>
        <dbReference type="EMBL" id="SMF09459.1"/>
    </source>
</evidence>
<evidence type="ECO:0000256" key="3">
    <source>
        <dbReference type="ARBA" id="ARBA00022679"/>
    </source>
</evidence>
<dbReference type="RefSeq" id="WP_085121937.1">
    <property type="nucleotide sequence ID" value="NZ_FWZX01000004.1"/>
</dbReference>
<dbReference type="Gene3D" id="3.90.1150.10">
    <property type="entry name" value="Aspartate Aminotransferase, domain 1"/>
    <property type="match status" value="1"/>
</dbReference>
<name>A0A1Y6BHI9_9PROT</name>
<evidence type="ECO:0000256" key="1">
    <source>
        <dbReference type="ARBA" id="ARBA00001933"/>
    </source>
</evidence>
<keyword evidence="7" id="KW-1185">Reference proteome</keyword>
<dbReference type="STRING" id="560819.SAMN05428998_104239"/>